<accession>A0A8S5TFJ8</accession>
<evidence type="ECO:0000313" key="1">
    <source>
        <dbReference type="EMBL" id="DAF62041.1"/>
    </source>
</evidence>
<sequence length="92" mass="11444">MNLFGFIFKRKNTQPVRDWELNHEMIHTAQMKELLYIPFYILYISEWIFKFFKYSDSKTAYRNISFEKEAYAMQNDLNYLNHRKAYAQWRVV</sequence>
<proteinExistence type="predicted"/>
<organism evidence="1">
    <name type="scientific">Phage sp. ctL4h4</name>
    <dbReference type="NCBI Taxonomy" id="2828005"/>
    <lineage>
        <taxon>Viruses</taxon>
    </lineage>
</organism>
<evidence type="ECO:0008006" key="2">
    <source>
        <dbReference type="Google" id="ProtNLM"/>
    </source>
</evidence>
<dbReference type="EMBL" id="BK032819">
    <property type="protein sequence ID" value="DAF62041.1"/>
    <property type="molecule type" value="Genomic_DNA"/>
</dbReference>
<name>A0A8S5TFJ8_9VIRU</name>
<protein>
    <recommendedName>
        <fullName evidence="2">DUF4157 domain-containing protein</fullName>
    </recommendedName>
</protein>
<reference evidence="1" key="1">
    <citation type="journal article" date="2021" name="Proc. Natl. Acad. Sci. U.S.A.">
        <title>A Catalog of Tens of Thousands of Viruses from Human Metagenomes Reveals Hidden Associations with Chronic Diseases.</title>
        <authorList>
            <person name="Tisza M.J."/>
            <person name="Buck C.B."/>
        </authorList>
    </citation>
    <scope>NUCLEOTIDE SEQUENCE</scope>
    <source>
        <strain evidence="1">CtL4h4</strain>
    </source>
</reference>